<dbReference type="Gene3D" id="3.40.50.1820">
    <property type="entry name" value="alpha/beta hydrolase"/>
    <property type="match status" value="1"/>
</dbReference>
<evidence type="ECO:0000313" key="3">
    <source>
        <dbReference type="EMBL" id="RIX28982.1"/>
    </source>
</evidence>
<evidence type="ECO:0000259" key="2">
    <source>
        <dbReference type="Pfam" id="PF00561"/>
    </source>
</evidence>
<name>A0A3A1TXQ9_9MICO</name>
<organism evidence="3 4">
    <name type="scientific">Amnibacterium setariae</name>
    <dbReference type="NCBI Taxonomy" id="2306585"/>
    <lineage>
        <taxon>Bacteria</taxon>
        <taxon>Bacillati</taxon>
        <taxon>Actinomycetota</taxon>
        <taxon>Actinomycetes</taxon>
        <taxon>Micrococcales</taxon>
        <taxon>Microbacteriaceae</taxon>
        <taxon>Amnibacterium</taxon>
    </lineage>
</organism>
<evidence type="ECO:0000313" key="4">
    <source>
        <dbReference type="Proteomes" id="UP000265742"/>
    </source>
</evidence>
<keyword evidence="1 3" id="KW-0378">Hydrolase</keyword>
<comment type="caution">
    <text evidence="3">The sequence shown here is derived from an EMBL/GenBank/DDBJ whole genome shotgun (WGS) entry which is preliminary data.</text>
</comment>
<dbReference type="InterPro" id="IPR029058">
    <property type="entry name" value="AB_hydrolase_fold"/>
</dbReference>
<dbReference type="Pfam" id="PF00561">
    <property type="entry name" value="Abhydrolase_1"/>
    <property type="match status" value="1"/>
</dbReference>
<accession>A0A3A1TXQ9</accession>
<dbReference type="GO" id="GO:0016787">
    <property type="term" value="F:hydrolase activity"/>
    <property type="evidence" value="ECO:0007669"/>
    <property type="project" value="UniProtKB-KW"/>
</dbReference>
<sequence length="357" mass="38519">MTDFPESSSATGAPALVQRSFTTPRHSTAFLESGPVDGPLLILLHGWPSIGLIWRAQLEAFAADGWHCVAPDLRGFGASSAPADRAEYTIEEVVTDMVELHDHLGGAPAVWAGHDWGSVVAGAVAAHEPDRARAVVLVSLAYQPSGHALDTIVPLVDRSIYPADEYPDGQWDYYRFYTTDFETAVGDLDADPAASLASIYRAGDPAAVGRVAPHALVTRNHGRFGSAHRAPATPPDPSLWPPADFERLVDDFTATGFGPSSAWYVNDDADLAYARRAPEGGRLRQPVLFVNGAWDVICTVVGNRQGDPMRDACADLTVVDLESGHWSPLERKVGLVDVMRTWFRDRGLRPDDGARAS</sequence>
<dbReference type="Proteomes" id="UP000265742">
    <property type="component" value="Unassembled WGS sequence"/>
</dbReference>
<dbReference type="OrthoDB" id="2987348at2"/>
<keyword evidence="4" id="KW-1185">Reference proteome</keyword>
<dbReference type="PANTHER" id="PTHR43329">
    <property type="entry name" value="EPOXIDE HYDROLASE"/>
    <property type="match status" value="1"/>
</dbReference>
<dbReference type="InterPro" id="IPR000639">
    <property type="entry name" value="Epox_hydrolase-like"/>
</dbReference>
<protein>
    <submittedName>
        <fullName evidence="3">Alpha/beta hydrolase</fullName>
    </submittedName>
</protein>
<reference evidence="4" key="1">
    <citation type="submission" date="2018-09" db="EMBL/GenBank/DDBJ databases">
        <authorList>
            <person name="Kim I."/>
        </authorList>
    </citation>
    <scope>NUCLEOTIDE SEQUENCE [LARGE SCALE GENOMIC DNA]</scope>
    <source>
        <strain evidence="4">DD4a</strain>
    </source>
</reference>
<gene>
    <name evidence="3" type="ORF">D1781_14565</name>
</gene>
<dbReference type="AlphaFoldDB" id="A0A3A1TXQ9"/>
<dbReference type="SUPFAM" id="SSF53474">
    <property type="entry name" value="alpha/beta-Hydrolases"/>
    <property type="match status" value="1"/>
</dbReference>
<dbReference type="EMBL" id="QXTG01000002">
    <property type="protein sequence ID" value="RIX28982.1"/>
    <property type="molecule type" value="Genomic_DNA"/>
</dbReference>
<dbReference type="RefSeq" id="WP_119483382.1">
    <property type="nucleotide sequence ID" value="NZ_QXTG01000002.1"/>
</dbReference>
<proteinExistence type="predicted"/>
<dbReference type="InterPro" id="IPR000073">
    <property type="entry name" value="AB_hydrolase_1"/>
</dbReference>
<evidence type="ECO:0000256" key="1">
    <source>
        <dbReference type="ARBA" id="ARBA00022801"/>
    </source>
</evidence>
<feature type="domain" description="AB hydrolase-1" evidence="2">
    <location>
        <begin position="39"/>
        <end position="330"/>
    </location>
</feature>
<dbReference type="PRINTS" id="PR00412">
    <property type="entry name" value="EPOXHYDRLASE"/>
</dbReference>